<name>A0A085M7Y1_9BILA</name>
<keyword evidence="2" id="KW-1185">Reference proteome</keyword>
<sequence length="134" mass="14960">MAAVVCTPLRGDTTYFGDEGEIRTHALKIRQQPPSPARENIPMKPSSRQFPVKQCFRCGSTAHLANAAECRARNLQCRYSAKAEHDKNLNSVLQRIRCSGLVLNDAKCKWSQNEILFLGEALMTGTGVSRKLRQ</sequence>
<dbReference type="Gene3D" id="3.30.70.270">
    <property type="match status" value="1"/>
</dbReference>
<organism evidence="1 2">
    <name type="scientific">Trichuris suis</name>
    <name type="common">pig whipworm</name>
    <dbReference type="NCBI Taxonomy" id="68888"/>
    <lineage>
        <taxon>Eukaryota</taxon>
        <taxon>Metazoa</taxon>
        <taxon>Ecdysozoa</taxon>
        <taxon>Nematoda</taxon>
        <taxon>Enoplea</taxon>
        <taxon>Dorylaimia</taxon>
        <taxon>Trichinellida</taxon>
        <taxon>Trichuridae</taxon>
        <taxon>Trichuris</taxon>
    </lineage>
</organism>
<dbReference type="InterPro" id="IPR043128">
    <property type="entry name" value="Rev_trsase/Diguanyl_cyclase"/>
</dbReference>
<evidence type="ECO:0000313" key="1">
    <source>
        <dbReference type="EMBL" id="KFD53327.1"/>
    </source>
</evidence>
<dbReference type="EMBL" id="KL363218">
    <property type="protein sequence ID" value="KFD53327.1"/>
    <property type="molecule type" value="Genomic_DNA"/>
</dbReference>
<proteinExistence type="predicted"/>
<gene>
    <name evidence="1" type="ORF">M513_05808</name>
</gene>
<reference evidence="1 2" key="1">
    <citation type="journal article" date="2014" name="Nat. Genet.">
        <title>Genome and transcriptome of the porcine whipworm Trichuris suis.</title>
        <authorList>
            <person name="Jex A.R."/>
            <person name="Nejsum P."/>
            <person name="Schwarz E.M."/>
            <person name="Hu L."/>
            <person name="Young N.D."/>
            <person name="Hall R.S."/>
            <person name="Korhonen P.K."/>
            <person name="Liao S."/>
            <person name="Thamsborg S."/>
            <person name="Xia J."/>
            <person name="Xu P."/>
            <person name="Wang S."/>
            <person name="Scheerlinck J.P."/>
            <person name="Hofmann A."/>
            <person name="Sternberg P.W."/>
            <person name="Wang J."/>
            <person name="Gasser R.B."/>
        </authorList>
    </citation>
    <scope>NUCLEOTIDE SEQUENCE [LARGE SCALE GENOMIC DNA]</scope>
    <source>
        <strain evidence="1">DCEP-RM93M</strain>
    </source>
</reference>
<dbReference type="Proteomes" id="UP000030764">
    <property type="component" value="Unassembled WGS sequence"/>
</dbReference>
<protein>
    <submittedName>
        <fullName evidence="1">Uncharacterized protein</fullName>
    </submittedName>
</protein>
<evidence type="ECO:0000313" key="2">
    <source>
        <dbReference type="Proteomes" id="UP000030764"/>
    </source>
</evidence>
<dbReference type="AlphaFoldDB" id="A0A085M7Y1"/>
<accession>A0A085M7Y1</accession>